<dbReference type="STRING" id="1476583.DEIPH_ctg002orf0084"/>
<reference evidence="2 3" key="1">
    <citation type="submission" date="2014-03" db="EMBL/GenBank/DDBJ databases">
        <title>Draft genome sequence of Deinococcus phoenicis 1P10ME.</title>
        <authorList>
            <person name="Stepanov V.G."/>
            <person name="Vaishampayan P."/>
            <person name="Venkateswaran K."/>
            <person name="Fox G.E."/>
        </authorList>
    </citation>
    <scope>NUCLEOTIDE SEQUENCE [LARGE SCALE GENOMIC DNA]</scope>
    <source>
        <strain evidence="2 3">1P10ME</strain>
    </source>
</reference>
<evidence type="ECO:0000259" key="1">
    <source>
        <dbReference type="Pfam" id="PF12146"/>
    </source>
</evidence>
<dbReference type="Gene3D" id="3.40.50.1820">
    <property type="entry name" value="alpha/beta hydrolase"/>
    <property type="match status" value="1"/>
</dbReference>
<comment type="caution">
    <text evidence="2">The sequence shown here is derived from an EMBL/GenBank/DDBJ whole genome shotgun (WGS) entry which is preliminary data.</text>
</comment>
<sequence>MRHLALVLVAALGAGDVGEAAQAQPRQAQPGLVTFRAADGLPVAAQYRPGPAGAPLILLFHQADSNKSEYREVTPRLNRAGFGTLAVDARSGHATQAGDERNLTAEAYEKKTGTTAGFEQAYPDLEAALKWAKAAAPGRRVLVLGSSYSANLVFRLAAEHPQDVRAVMAFSPTPEDSVLKAAPRVKVPVFVTSAGSATEIEAARAVLRAVASPQKTQFVPRAGPHGASALTSLGNAAPEPYWQALLAFLSSLR</sequence>
<dbReference type="AlphaFoldDB" id="A0A016QUU0"/>
<gene>
    <name evidence="2" type="ORF">DEIPH_ctg002orf0084</name>
</gene>
<dbReference type="Proteomes" id="UP000020492">
    <property type="component" value="Unassembled WGS sequence"/>
</dbReference>
<keyword evidence="3" id="KW-1185">Reference proteome</keyword>
<name>A0A016QUU0_9DEIO</name>
<dbReference type="InterPro" id="IPR029058">
    <property type="entry name" value="AB_hydrolase_fold"/>
</dbReference>
<organism evidence="2 3">
    <name type="scientific">Deinococcus phoenicis</name>
    <dbReference type="NCBI Taxonomy" id="1476583"/>
    <lineage>
        <taxon>Bacteria</taxon>
        <taxon>Thermotogati</taxon>
        <taxon>Deinococcota</taxon>
        <taxon>Deinococci</taxon>
        <taxon>Deinococcales</taxon>
        <taxon>Deinococcaceae</taxon>
        <taxon>Deinococcus</taxon>
    </lineage>
</organism>
<dbReference type="SUPFAM" id="SSF53474">
    <property type="entry name" value="alpha/beta-Hydrolases"/>
    <property type="match status" value="1"/>
</dbReference>
<feature type="domain" description="Serine aminopeptidase S33" evidence="1">
    <location>
        <begin position="56"/>
        <end position="173"/>
    </location>
</feature>
<dbReference type="Pfam" id="PF12146">
    <property type="entry name" value="Hydrolase_4"/>
    <property type="match status" value="1"/>
</dbReference>
<dbReference type="RefSeq" id="WP_081790699.1">
    <property type="nucleotide sequence ID" value="NZ_JHAC01000002.1"/>
</dbReference>
<protein>
    <recommendedName>
        <fullName evidence="1">Serine aminopeptidase S33 domain-containing protein</fullName>
    </recommendedName>
</protein>
<dbReference type="eggNOG" id="COG1073">
    <property type="taxonomic scope" value="Bacteria"/>
</dbReference>
<dbReference type="InterPro" id="IPR022742">
    <property type="entry name" value="Hydrolase_4"/>
</dbReference>
<proteinExistence type="predicted"/>
<evidence type="ECO:0000313" key="2">
    <source>
        <dbReference type="EMBL" id="EYB69756.1"/>
    </source>
</evidence>
<accession>A0A016QUU0</accession>
<dbReference type="OrthoDB" id="63241at2"/>
<evidence type="ECO:0000313" key="3">
    <source>
        <dbReference type="Proteomes" id="UP000020492"/>
    </source>
</evidence>
<dbReference type="PATRIC" id="fig|1476583.3.peg.118"/>
<dbReference type="EMBL" id="JHAC01000002">
    <property type="protein sequence ID" value="EYB69756.1"/>
    <property type="molecule type" value="Genomic_DNA"/>
</dbReference>